<sequence>MPTSPHVPIRPDTNRSTRIDPRIQFQDRLEKARAESIEKVKQSMRHLPSIPIIDIDADDELDDLLKVISETKVDSEQVVLNSKNKFVQQSVQREKEDTPIQKARTESMKLAILKSAAEKMIQLMNQLLELLQKDAYWNNELVVVTSCLVEQQFPDEYQEKVLYFGNIFEHLFLTRENLSNICLEAVMIKENCEGLETAETTLKEKDALYEKHFNNANDALNELSKERDDLSKKLAEIQAQIQEIDNKTMKLKKPFKKIQEKKLGFKNKLSEVEQSKKQNEEDLKSLQEEEDQEIELFKNY</sequence>
<name>A0ABU6W5D1_9FABA</name>
<evidence type="ECO:0000313" key="3">
    <source>
        <dbReference type="Proteomes" id="UP001341840"/>
    </source>
</evidence>
<dbReference type="EMBL" id="JASCZI010181255">
    <property type="protein sequence ID" value="MED6179981.1"/>
    <property type="molecule type" value="Genomic_DNA"/>
</dbReference>
<protein>
    <submittedName>
        <fullName evidence="2">Uncharacterized protein</fullName>
    </submittedName>
</protein>
<organism evidence="2 3">
    <name type="scientific">Stylosanthes scabra</name>
    <dbReference type="NCBI Taxonomy" id="79078"/>
    <lineage>
        <taxon>Eukaryota</taxon>
        <taxon>Viridiplantae</taxon>
        <taxon>Streptophyta</taxon>
        <taxon>Embryophyta</taxon>
        <taxon>Tracheophyta</taxon>
        <taxon>Spermatophyta</taxon>
        <taxon>Magnoliopsida</taxon>
        <taxon>eudicotyledons</taxon>
        <taxon>Gunneridae</taxon>
        <taxon>Pentapetalae</taxon>
        <taxon>rosids</taxon>
        <taxon>fabids</taxon>
        <taxon>Fabales</taxon>
        <taxon>Fabaceae</taxon>
        <taxon>Papilionoideae</taxon>
        <taxon>50 kb inversion clade</taxon>
        <taxon>dalbergioids sensu lato</taxon>
        <taxon>Dalbergieae</taxon>
        <taxon>Pterocarpus clade</taxon>
        <taxon>Stylosanthes</taxon>
    </lineage>
</organism>
<keyword evidence="3" id="KW-1185">Reference proteome</keyword>
<feature type="compositionally biased region" description="Basic and acidic residues" evidence="1">
    <location>
        <begin position="274"/>
        <end position="287"/>
    </location>
</feature>
<comment type="caution">
    <text evidence="2">The sequence shown here is derived from an EMBL/GenBank/DDBJ whole genome shotgun (WGS) entry which is preliminary data.</text>
</comment>
<feature type="region of interest" description="Disordered" evidence="1">
    <location>
        <begin position="274"/>
        <end position="300"/>
    </location>
</feature>
<gene>
    <name evidence="2" type="ORF">PIB30_006098</name>
</gene>
<accession>A0ABU6W5D1</accession>
<evidence type="ECO:0000256" key="1">
    <source>
        <dbReference type="SAM" id="MobiDB-lite"/>
    </source>
</evidence>
<dbReference type="Proteomes" id="UP001341840">
    <property type="component" value="Unassembled WGS sequence"/>
</dbReference>
<proteinExistence type="predicted"/>
<reference evidence="2 3" key="1">
    <citation type="journal article" date="2023" name="Plants (Basel)">
        <title>Bridging the Gap: Combining Genomics and Transcriptomics Approaches to Understand Stylosanthes scabra, an Orphan Legume from the Brazilian Caatinga.</title>
        <authorList>
            <person name="Ferreira-Neto J.R.C."/>
            <person name="da Silva M.D."/>
            <person name="Binneck E."/>
            <person name="de Melo N.F."/>
            <person name="da Silva R.H."/>
            <person name="de Melo A.L.T.M."/>
            <person name="Pandolfi V."/>
            <person name="Bustamante F.O."/>
            <person name="Brasileiro-Vidal A.C."/>
            <person name="Benko-Iseppon A.M."/>
        </authorList>
    </citation>
    <scope>NUCLEOTIDE SEQUENCE [LARGE SCALE GENOMIC DNA]</scope>
    <source>
        <tissue evidence="2">Leaves</tissue>
    </source>
</reference>
<evidence type="ECO:0000313" key="2">
    <source>
        <dbReference type="EMBL" id="MED6179981.1"/>
    </source>
</evidence>